<protein>
    <recommendedName>
        <fullName evidence="3">N,N-dimethylformamidase beta subunit-like C-terminal domain-containing protein</fullName>
    </recommendedName>
</protein>
<accession>A0ABU2BR54</accession>
<evidence type="ECO:0000313" key="5">
    <source>
        <dbReference type="Proteomes" id="UP001183648"/>
    </source>
</evidence>
<feature type="region of interest" description="Disordered" evidence="1">
    <location>
        <begin position="30"/>
        <end position="77"/>
    </location>
</feature>
<proteinExistence type="predicted"/>
<reference evidence="4 5" key="1">
    <citation type="submission" date="2023-07" db="EMBL/GenBank/DDBJ databases">
        <title>Sequencing the genomes of 1000 actinobacteria strains.</title>
        <authorList>
            <person name="Klenk H.-P."/>
        </authorList>
    </citation>
    <scope>NUCLEOTIDE SEQUENCE [LARGE SCALE GENOMIC DNA]</scope>
    <source>
        <strain evidence="4 5">DSM 19426</strain>
    </source>
</reference>
<evidence type="ECO:0000259" key="3">
    <source>
        <dbReference type="Pfam" id="PF20254"/>
    </source>
</evidence>
<feature type="chain" id="PRO_5046432367" description="N,N-dimethylformamidase beta subunit-like C-terminal domain-containing protein" evidence="2">
    <location>
        <begin position="19"/>
        <end position="529"/>
    </location>
</feature>
<dbReference type="RefSeq" id="WP_310297656.1">
    <property type="nucleotide sequence ID" value="NZ_BAAAPS010000011.1"/>
</dbReference>
<dbReference type="Pfam" id="PF20254">
    <property type="entry name" value="DMFA2_C"/>
    <property type="match status" value="1"/>
</dbReference>
<evidence type="ECO:0000313" key="4">
    <source>
        <dbReference type="EMBL" id="MDR7360746.1"/>
    </source>
</evidence>
<organism evidence="4 5">
    <name type="scientific">Nocardioides marmoribigeumensis</name>
    <dbReference type="NCBI Taxonomy" id="433649"/>
    <lineage>
        <taxon>Bacteria</taxon>
        <taxon>Bacillati</taxon>
        <taxon>Actinomycetota</taxon>
        <taxon>Actinomycetes</taxon>
        <taxon>Propionibacteriales</taxon>
        <taxon>Nocardioidaceae</taxon>
        <taxon>Nocardioides</taxon>
    </lineage>
</organism>
<dbReference type="InterPro" id="IPR046540">
    <property type="entry name" value="DMFA2_C"/>
</dbReference>
<keyword evidence="5" id="KW-1185">Reference proteome</keyword>
<evidence type="ECO:0000256" key="1">
    <source>
        <dbReference type="SAM" id="MobiDB-lite"/>
    </source>
</evidence>
<dbReference type="EMBL" id="JAVDYG010000001">
    <property type="protein sequence ID" value="MDR7360746.1"/>
    <property type="molecule type" value="Genomic_DNA"/>
</dbReference>
<gene>
    <name evidence="4" type="ORF">J2S63_000299</name>
</gene>
<keyword evidence="2" id="KW-0732">Signal</keyword>
<feature type="signal peptide" evidence="2">
    <location>
        <begin position="1"/>
        <end position="18"/>
    </location>
</feature>
<feature type="domain" description="N,N-dimethylformamidase beta subunit-like C-terminal" evidence="3">
    <location>
        <begin position="114"/>
        <end position="472"/>
    </location>
</feature>
<dbReference type="Proteomes" id="UP001183648">
    <property type="component" value="Unassembled WGS sequence"/>
</dbReference>
<sequence length="529" mass="56914">MTVATVLAPALAGGVAAAALVLAGCTVDPDTDTNARHHSTPTARTSSRPAGTGVTGPGPPVTRPEWTRPGTTEWRADRPAEHQEIQGFTTRAGAPPGTPLVLKVSTAARSFRAGAYRIGAYRGGTSRLVWRSGWVAGTVQPQPRFAAYRTRTIEAPWRTSLIADTYGWPPGFYVLRLTTRSGTDFQVPYVVSSRSSAGTVVLGVPVLTWQAYNLWGGYSLYASLSGDQRAHAVSFDRPYFGVNGFNDFRTSVVPLVVRSEATHVPLSYVANVQLDRRPGLLAGARAYVSLGHDEYWTPGIRRAVQRARARGTNLAFLGANTAYWRVRLGRTGTGPDRLVVGYRSDAVADPALDTSPAEATARFRDPPAAHPENSLTGMLYECYPADADYTVVSPRWWGFRGTGVRAGSSFPMLVGNEADRVYPGPASPRRLQVLSHAPYVCRGVPTTSQSVWFTTASGAGVFTAGTLRWGCAVWDVCDKPLGRRTQEFVRRVTANVLHGLARGPAGRLHPARPNVGAFDLPRTNSVPAS</sequence>
<evidence type="ECO:0000256" key="2">
    <source>
        <dbReference type="SAM" id="SignalP"/>
    </source>
</evidence>
<comment type="caution">
    <text evidence="4">The sequence shown here is derived from an EMBL/GenBank/DDBJ whole genome shotgun (WGS) entry which is preliminary data.</text>
</comment>
<name>A0ABU2BR54_9ACTN</name>
<feature type="compositionally biased region" description="Polar residues" evidence="1">
    <location>
        <begin position="40"/>
        <end position="49"/>
    </location>
</feature>